<dbReference type="SMART" id="SM00387">
    <property type="entry name" value="HATPase_c"/>
    <property type="match status" value="1"/>
</dbReference>
<reference evidence="7 8" key="1">
    <citation type="submission" date="2021-08" db="EMBL/GenBank/DDBJ databases">
        <title>Draft genome sequence of Spirulina subsalsa with high tolerance to salinity and hype-accumulation of phycocyanin.</title>
        <authorList>
            <person name="Pei H."/>
            <person name="Jiang L."/>
        </authorList>
    </citation>
    <scope>NUCLEOTIDE SEQUENCE [LARGE SCALE GENOMIC DNA]</scope>
    <source>
        <strain evidence="7 8">FACHB-351</strain>
    </source>
</reference>
<dbReference type="Proteomes" id="UP001526426">
    <property type="component" value="Unassembled WGS sequence"/>
</dbReference>
<keyword evidence="4" id="KW-0902">Two-component regulatory system</keyword>
<evidence type="ECO:0000256" key="2">
    <source>
        <dbReference type="ARBA" id="ARBA00012438"/>
    </source>
</evidence>
<dbReference type="PRINTS" id="PR00344">
    <property type="entry name" value="BCTRLSENSOR"/>
</dbReference>
<dbReference type="PANTHER" id="PTHR43065:SF50">
    <property type="entry name" value="HISTIDINE KINASE"/>
    <property type="match status" value="1"/>
</dbReference>
<evidence type="ECO:0000313" key="8">
    <source>
        <dbReference type="Proteomes" id="UP001526426"/>
    </source>
</evidence>
<evidence type="ECO:0000256" key="4">
    <source>
        <dbReference type="ARBA" id="ARBA00023012"/>
    </source>
</evidence>
<dbReference type="InterPro" id="IPR004358">
    <property type="entry name" value="Sig_transdc_His_kin-like_C"/>
</dbReference>
<feature type="domain" description="Histidine kinase" evidence="6">
    <location>
        <begin position="331"/>
        <end position="576"/>
    </location>
</feature>
<dbReference type="InterPro" id="IPR036890">
    <property type="entry name" value="HATPase_C_sf"/>
</dbReference>
<keyword evidence="8" id="KW-1185">Reference proteome</keyword>
<dbReference type="Gene3D" id="1.10.287.130">
    <property type="match status" value="1"/>
</dbReference>
<evidence type="ECO:0000259" key="6">
    <source>
        <dbReference type="PROSITE" id="PS50109"/>
    </source>
</evidence>
<comment type="caution">
    <text evidence="7">The sequence shown here is derived from an EMBL/GenBank/DDBJ whole genome shotgun (WGS) entry which is preliminary data.</text>
</comment>
<dbReference type="SUPFAM" id="SSF47384">
    <property type="entry name" value="Homodimeric domain of signal transducing histidine kinase"/>
    <property type="match status" value="1"/>
</dbReference>
<dbReference type="SUPFAM" id="SSF55874">
    <property type="entry name" value="ATPase domain of HSP90 chaperone/DNA topoisomerase II/histidine kinase"/>
    <property type="match status" value="1"/>
</dbReference>
<dbReference type="InterPro" id="IPR036097">
    <property type="entry name" value="HisK_dim/P_sf"/>
</dbReference>
<accession>A0ABT3L2W0</accession>
<evidence type="ECO:0000256" key="5">
    <source>
        <dbReference type="SAM" id="Coils"/>
    </source>
</evidence>
<dbReference type="GO" id="GO:0016301">
    <property type="term" value="F:kinase activity"/>
    <property type="evidence" value="ECO:0007669"/>
    <property type="project" value="UniProtKB-KW"/>
</dbReference>
<dbReference type="PANTHER" id="PTHR43065">
    <property type="entry name" value="SENSOR HISTIDINE KINASE"/>
    <property type="match status" value="1"/>
</dbReference>
<name>A0ABT3L2W0_9CYAN</name>
<keyword evidence="5" id="KW-0175">Coiled coil</keyword>
<feature type="coiled-coil region" evidence="5">
    <location>
        <begin position="292"/>
        <end position="319"/>
    </location>
</feature>
<evidence type="ECO:0000256" key="1">
    <source>
        <dbReference type="ARBA" id="ARBA00000085"/>
    </source>
</evidence>
<dbReference type="InterPro" id="IPR005467">
    <property type="entry name" value="His_kinase_dom"/>
</dbReference>
<keyword evidence="3 7" id="KW-0808">Transferase</keyword>
<evidence type="ECO:0000256" key="3">
    <source>
        <dbReference type="ARBA" id="ARBA00022777"/>
    </source>
</evidence>
<dbReference type="PROSITE" id="PS50109">
    <property type="entry name" value="HIS_KIN"/>
    <property type="match status" value="1"/>
</dbReference>
<organism evidence="7 8">
    <name type="scientific">Spirulina subsalsa FACHB-351</name>
    <dbReference type="NCBI Taxonomy" id="234711"/>
    <lineage>
        <taxon>Bacteria</taxon>
        <taxon>Bacillati</taxon>
        <taxon>Cyanobacteriota</taxon>
        <taxon>Cyanophyceae</taxon>
        <taxon>Spirulinales</taxon>
        <taxon>Spirulinaceae</taxon>
        <taxon>Spirulina</taxon>
    </lineage>
</organism>
<dbReference type="EMBL" id="JAIHOM010000013">
    <property type="protein sequence ID" value="MCW6035424.1"/>
    <property type="molecule type" value="Genomic_DNA"/>
</dbReference>
<dbReference type="Gene3D" id="3.30.565.10">
    <property type="entry name" value="Histidine kinase-like ATPase, C-terminal domain"/>
    <property type="match status" value="1"/>
</dbReference>
<keyword evidence="3 7" id="KW-0418">Kinase</keyword>
<gene>
    <name evidence="7" type="ORF">K4A83_03920</name>
</gene>
<comment type="catalytic activity">
    <reaction evidence="1">
        <text>ATP + protein L-histidine = ADP + protein N-phospho-L-histidine.</text>
        <dbReference type="EC" id="2.7.13.3"/>
    </reaction>
</comment>
<dbReference type="RefSeq" id="WP_265263110.1">
    <property type="nucleotide sequence ID" value="NZ_JAIHOM010000013.1"/>
</dbReference>
<dbReference type="Pfam" id="PF02518">
    <property type="entry name" value="HATPase_c"/>
    <property type="match status" value="1"/>
</dbReference>
<proteinExistence type="predicted"/>
<protein>
    <recommendedName>
        <fullName evidence="2">histidine kinase</fullName>
        <ecNumber evidence="2">2.7.13.3</ecNumber>
    </recommendedName>
</protein>
<sequence length="583" mass="64512">MSELFSFSLRDMSTLGLALRQCGGGVDSMEEVSQALVDCLALNLGVSQDHSSVCEWVQFWKTHLYGDLTPELQRALESQELGAGRGGVSTLTLRSNTPCLLLLSSTQRLGNGGKKAIALHPDSASASPWFILLEEAQLPRHLFLGSEITESHALSPQYNPVFQLGQDSLKAIASAGCSGGKMLDVQTLNVQTIVGLWGVLPSGSCFVTLLGLRNTLAGEMLELFRPLALNIKVAILPFDRGTVFQTTESEDLFDFKSLATGGRRQLITRLRSQVNTLTELLDISEQATLEQSDRLEQTIKVLQNTLNQLQATQAQLIHTEKMSSLGQLVSGIAHEINNSVGFIYSNLPYVNQYLQDLLQLVNDYHTAFPTATPDIQDYIHEIDLDYLKEDCPQVLASMRQGTERIHRIVQSLRNFSRLDEAEQKAVDIHQGLESTLVILQNRLEQHNIEIIRHYGELPWVECHPGQLNQVFMNLLNNAIDAIAQAQPNHPTLEITTEFTPQRKVLIAITDNGLGIPSTLQNQIFDPFFTTKPIGQGTGMGLFISYQIIVEKHQGQLIFNSKPGHGTTFSILLPVPNKTVISNQ</sequence>
<dbReference type="EC" id="2.7.13.3" evidence="2"/>
<evidence type="ECO:0000313" key="7">
    <source>
        <dbReference type="EMBL" id="MCW6035424.1"/>
    </source>
</evidence>
<dbReference type="InterPro" id="IPR003594">
    <property type="entry name" value="HATPase_dom"/>
</dbReference>